<dbReference type="OrthoDB" id="9765588at2"/>
<gene>
    <name evidence="2" type="ORF">EDC27_0324</name>
</gene>
<dbReference type="InterPro" id="IPR003018">
    <property type="entry name" value="GAF"/>
</dbReference>
<organism evidence="2 3">
    <name type="scientific">Desulfosoma caldarium</name>
    <dbReference type="NCBI Taxonomy" id="610254"/>
    <lineage>
        <taxon>Bacteria</taxon>
        <taxon>Pseudomonadati</taxon>
        <taxon>Thermodesulfobacteriota</taxon>
        <taxon>Syntrophobacteria</taxon>
        <taxon>Syntrophobacterales</taxon>
        <taxon>Syntrophobacteraceae</taxon>
        <taxon>Desulfosoma</taxon>
    </lineage>
</organism>
<comment type="caution">
    <text evidence="2">The sequence shown here is derived from an EMBL/GenBank/DDBJ whole genome shotgun (WGS) entry which is preliminary data.</text>
</comment>
<accession>A0A3N1VLZ1</accession>
<dbReference type="SUPFAM" id="SSF55781">
    <property type="entry name" value="GAF domain-like"/>
    <property type="match status" value="1"/>
</dbReference>
<proteinExistence type="predicted"/>
<dbReference type="SMART" id="SM00065">
    <property type="entry name" value="GAF"/>
    <property type="match status" value="1"/>
</dbReference>
<evidence type="ECO:0000313" key="3">
    <source>
        <dbReference type="Proteomes" id="UP000276223"/>
    </source>
</evidence>
<evidence type="ECO:0000313" key="2">
    <source>
        <dbReference type="EMBL" id="ROR03069.1"/>
    </source>
</evidence>
<dbReference type="Gene3D" id="3.30.450.40">
    <property type="match status" value="1"/>
</dbReference>
<dbReference type="Proteomes" id="UP000276223">
    <property type="component" value="Unassembled WGS sequence"/>
</dbReference>
<sequence length="209" mass="23320">MQEASKGWWKVGRKAKKGWVTMTKERTYLEAFREIVQVVSGSLDVQNVLQAMVKTVPKVLKAKACAVRLLDPKGRTLELVASYGLSDAYIHKGPVDADQSLAECLQGHTVIIDDAATDPRAQYGEAAKKEGIVGICSVPLKVKGRVIGVLRIYTEEPKRFQEEDLAFVEALGELGGIAIENARLYERLKKDYEEVMSDVFRFVGYRRSL</sequence>
<dbReference type="AlphaFoldDB" id="A0A3N1VLZ1"/>
<keyword evidence="3" id="KW-1185">Reference proteome</keyword>
<dbReference type="EMBL" id="RJVA01000009">
    <property type="protein sequence ID" value="ROR03069.1"/>
    <property type="molecule type" value="Genomic_DNA"/>
</dbReference>
<reference evidence="2 3" key="1">
    <citation type="submission" date="2018-11" db="EMBL/GenBank/DDBJ databases">
        <title>Genomic Encyclopedia of Type Strains, Phase IV (KMG-IV): sequencing the most valuable type-strain genomes for metagenomic binning, comparative biology and taxonomic classification.</title>
        <authorList>
            <person name="Goeker M."/>
        </authorList>
    </citation>
    <scope>NUCLEOTIDE SEQUENCE [LARGE SCALE GENOMIC DNA]</scope>
    <source>
        <strain evidence="2 3">DSM 22027</strain>
    </source>
</reference>
<feature type="domain" description="GAF" evidence="1">
    <location>
        <begin position="44"/>
        <end position="189"/>
    </location>
</feature>
<evidence type="ECO:0000259" key="1">
    <source>
        <dbReference type="SMART" id="SM00065"/>
    </source>
</evidence>
<dbReference type="InterPro" id="IPR029016">
    <property type="entry name" value="GAF-like_dom_sf"/>
</dbReference>
<protein>
    <submittedName>
        <fullName evidence="2">GAF domain-containing protein</fullName>
    </submittedName>
</protein>
<name>A0A3N1VLZ1_9BACT</name>
<dbReference type="Pfam" id="PF13185">
    <property type="entry name" value="GAF_2"/>
    <property type="match status" value="1"/>
</dbReference>